<organism evidence="1 2">
    <name type="scientific">Brachybacterium equifaecis</name>
    <dbReference type="NCBI Taxonomy" id="2910770"/>
    <lineage>
        <taxon>Bacteria</taxon>
        <taxon>Bacillati</taxon>
        <taxon>Actinomycetota</taxon>
        <taxon>Actinomycetes</taxon>
        <taxon>Micrococcales</taxon>
        <taxon>Dermabacteraceae</taxon>
        <taxon>Brachybacterium</taxon>
    </lineage>
</organism>
<dbReference type="EMBL" id="JAKNCJ010000001">
    <property type="protein sequence ID" value="MCL6422402.1"/>
    <property type="molecule type" value="Genomic_DNA"/>
</dbReference>
<comment type="caution">
    <text evidence="1">The sequence shown here is derived from an EMBL/GenBank/DDBJ whole genome shotgun (WGS) entry which is preliminary data.</text>
</comment>
<name>A0ABT0QXK2_9MICO</name>
<keyword evidence="2" id="KW-1185">Reference proteome</keyword>
<protein>
    <submittedName>
        <fullName evidence="1">Uncharacterized protein</fullName>
    </submittedName>
</protein>
<proteinExistence type="predicted"/>
<gene>
    <name evidence="1" type="ORF">Bequi_03215</name>
</gene>
<accession>A0ABT0QXK2</accession>
<dbReference type="RefSeq" id="WP_249736503.1">
    <property type="nucleotide sequence ID" value="NZ_JAKNCJ010000001.1"/>
</dbReference>
<dbReference type="Proteomes" id="UP001203761">
    <property type="component" value="Unassembled WGS sequence"/>
</dbReference>
<evidence type="ECO:0000313" key="1">
    <source>
        <dbReference type="EMBL" id="MCL6422402.1"/>
    </source>
</evidence>
<evidence type="ECO:0000313" key="2">
    <source>
        <dbReference type="Proteomes" id="UP001203761"/>
    </source>
</evidence>
<sequence>MSGQEQEHQQEQRSWSEERAEIIAAKDRALYDARQAEHEQATALLREFAERFESAGIPPIPLQALPYRGDRPVRTHLRGWYLTQDRTLGMDRQGRYYILRADGGLGSRLRGADVEPALAPLVIGRGARDGETVDLRTLLSTRLSDPVRS</sequence>
<reference evidence="1" key="1">
    <citation type="submission" date="2022-02" db="EMBL/GenBank/DDBJ databases">
        <authorList>
            <person name="Lee M."/>
            <person name="Kim S.-J."/>
            <person name="Jung M.-Y."/>
        </authorList>
    </citation>
    <scope>NUCLEOTIDE SEQUENCE</scope>
    <source>
        <strain evidence="1">JHP9</strain>
    </source>
</reference>